<organism evidence="10 11">
    <name type="scientific">Flavihumibacter solisilvae</name>
    <dbReference type="NCBI Taxonomy" id="1349421"/>
    <lineage>
        <taxon>Bacteria</taxon>
        <taxon>Pseudomonadati</taxon>
        <taxon>Bacteroidota</taxon>
        <taxon>Chitinophagia</taxon>
        <taxon>Chitinophagales</taxon>
        <taxon>Chitinophagaceae</taxon>
        <taxon>Flavihumibacter</taxon>
    </lineage>
</organism>
<dbReference type="OrthoDB" id="1109208at2"/>
<evidence type="ECO:0000259" key="9">
    <source>
        <dbReference type="Pfam" id="PF07715"/>
    </source>
</evidence>
<feature type="chain" id="PRO_5002148717" description="TonB-dependent receptor plug domain-containing protein" evidence="8">
    <location>
        <begin position="21"/>
        <end position="917"/>
    </location>
</feature>
<keyword evidence="4" id="KW-0812">Transmembrane</keyword>
<dbReference type="SUPFAM" id="SSF49464">
    <property type="entry name" value="Carboxypeptidase regulatory domain-like"/>
    <property type="match status" value="1"/>
</dbReference>
<feature type="signal peptide" evidence="8">
    <location>
        <begin position="1"/>
        <end position="20"/>
    </location>
</feature>
<keyword evidence="5 8" id="KW-0732">Signal</keyword>
<dbReference type="STRING" id="1349421.OI18_16245"/>
<dbReference type="Gene3D" id="2.40.170.20">
    <property type="entry name" value="TonB-dependent receptor, beta-barrel domain"/>
    <property type="match status" value="1"/>
</dbReference>
<evidence type="ECO:0000256" key="3">
    <source>
        <dbReference type="ARBA" id="ARBA00022452"/>
    </source>
</evidence>
<dbReference type="AlphaFoldDB" id="A0A0C1L104"/>
<dbReference type="Gene3D" id="2.60.40.1120">
    <property type="entry name" value="Carboxypeptidase-like, regulatory domain"/>
    <property type="match status" value="1"/>
</dbReference>
<protein>
    <recommendedName>
        <fullName evidence="9">TonB-dependent receptor plug domain-containing protein</fullName>
    </recommendedName>
</protein>
<comment type="subcellular location">
    <subcellularLocation>
        <location evidence="1">Cell outer membrane</location>
        <topology evidence="1">Multi-pass membrane protein</topology>
    </subcellularLocation>
</comment>
<dbReference type="Proteomes" id="UP000031408">
    <property type="component" value="Unassembled WGS sequence"/>
</dbReference>
<dbReference type="Gene3D" id="2.170.130.10">
    <property type="entry name" value="TonB-dependent receptor, plug domain"/>
    <property type="match status" value="1"/>
</dbReference>
<evidence type="ECO:0000256" key="2">
    <source>
        <dbReference type="ARBA" id="ARBA00022448"/>
    </source>
</evidence>
<comment type="caution">
    <text evidence="10">The sequence shown here is derived from an EMBL/GenBank/DDBJ whole genome shotgun (WGS) entry which is preliminary data.</text>
</comment>
<proteinExistence type="predicted"/>
<dbReference type="InterPro" id="IPR039426">
    <property type="entry name" value="TonB-dep_rcpt-like"/>
</dbReference>
<keyword evidence="3" id="KW-1134">Transmembrane beta strand</keyword>
<dbReference type="GO" id="GO:0009279">
    <property type="term" value="C:cell outer membrane"/>
    <property type="evidence" value="ECO:0007669"/>
    <property type="project" value="UniProtKB-SubCell"/>
</dbReference>
<sequence length="917" mass="101949">MRKTILALLVFSLTTIGLKAQHVITGVVRNSDTKKPVPVVSVTVKESSDGDFTNDNGNFRFGTSKKFPLTIVFSSVGFETQELVINSVQNPINVLLKPASSLGQEVVVSASRSAMKKLESPVTIERIGTKDIVNSPQLNYYDMLQGLKGVDVTVSSLGFTTVTTRGFNTSGNTNFTQVVDGMDNQAPGLNFPLGNAIGLTQLDVDNIELLSGASSALYGSRGLNGTMVMTGKDPFKYQGLSILVTQGVNHVKSKKANDPVGASPYYDWTIRWGKKINDKLAFKLNAQYTRANDWVASDTTNKNGPGSKYTDPNYNGVNLYGGATSVDINPFLEYAMLTNPDLAPLIEPMLGQPNYVSRTGYAEYGYLDNDARLFKANAELRYKIRPKLEAIFSGTFGTGSVVYTNDTRYQMKDFKVGQYRAELKAENWFLRTYTTQENSGNTLVSGPTSQLINEAWKPSYDANTGDGWYPQYTGALLQSMISGMDYTSASYAARQYADIGRPEAGSAVFNQLKETISHTPITEGGTLFLDRSKLYNSEFQYNFSHLIKFVEVIAGVNWRLYNLNSKGTLFPDKEKPIKVNEYSAYAQISKRLINDRLRLGASFRYDKNTLFEDPKVTSRLSTVFEVAKEHFIRFSYQNAYSFPSNIQALQNTLVGYNQLASGGSKRLLYDTYHFDQYVPYTLKSVSEFQQADDATKLERFYVNDIKPQSVNAFELGYAALIGKRVLFDVLGYYSTWENFIGYADVCNTPGTTDPNAFKDRSTYIQYNIAFNGAQRVNTYGYAASVNVDLSRRFFAKANYYSDHIKNKNNSQINNFNTPSYHLNLEVGNTGFGKKQNWAFNTSMRYKPSYHYEVGGGLANGTVPASAVIDAQVGYTFTKIHTGIKVGGTNITNKYYSTGMANPMIGGVYYVSLSYNVF</sequence>
<gene>
    <name evidence="10" type="ORF">OI18_16245</name>
</gene>
<dbReference type="Pfam" id="PF13715">
    <property type="entry name" value="CarbopepD_reg_2"/>
    <property type="match status" value="1"/>
</dbReference>
<keyword evidence="6" id="KW-0472">Membrane</keyword>
<evidence type="ECO:0000313" key="10">
    <source>
        <dbReference type="EMBL" id="KIC93702.1"/>
    </source>
</evidence>
<evidence type="ECO:0000256" key="6">
    <source>
        <dbReference type="ARBA" id="ARBA00023136"/>
    </source>
</evidence>
<name>A0A0C1L104_9BACT</name>
<dbReference type="InterPro" id="IPR037066">
    <property type="entry name" value="Plug_dom_sf"/>
</dbReference>
<dbReference type="InterPro" id="IPR036942">
    <property type="entry name" value="Beta-barrel_TonB_sf"/>
</dbReference>
<reference evidence="10 11" key="1">
    <citation type="submission" date="2014-11" db="EMBL/GenBank/DDBJ databases">
        <title>Genome sequence of Flavihumibacter solisilvae 3-3.</title>
        <authorList>
            <person name="Zhou G."/>
            <person name="Li M."/>
            <person name="Wang G."/>
        </authorList>
    </citation>
    <scope>NUCLEOTIDE SEQUENCE [LARGE SCALE GENOMIC DNA]</scope>
    <source>
        <strain evidence="10 11">3-3</strain>
    </source>
</reference>
<evidence type="ECO:0000256" key="4">
    <source>
        <dbReference type="ARBA" id="ARBA00022692"/>
    </source>
</evidence>
<dbReference type="RefSeq" id="WP_039141678.1">
    <property type="nucleotide sequence ID" value="NZ_JSVC01000018.1"/>
</dbReference>
<evidence type="ECO:0000256" key="8">
    <source>
        <dbReference type="SAM" id="SignalP"/>
    </source>
</evidence>
<evidence type="ECO:0000256" key="5">
    <source>
        <dbReference type="ARBA" id="ARBA00022729"/>
    </source>
</evidence>
<dbReference type="EMBL" id="JSVC01000018">
    <property type="protein sequence ID" value="KIC93702.1"/>
    <property type="molecule type" value="Genomic_DNA"/>
</dbReference>
<dbReference type="InterPro" id="IPR012910">
    <property type="entry name" value="Plug_dom"/>
</dbReference>
<keyword evidence="7" id="KW-0998">Cell outer membrane</keyword>
<dbReference type="PANTHER" id="PTHR30069">
    <property type="entry name" value="TONB-DEPENDENT OUTER MEMBRANE RECEPTOR"/>
    <property type="match status" value="1"/>
</dbReference>
<keyword evidence="2" id="KW-0813">Transport</keyword>
<feature type="domain" description="TonB-dependent receptor plug" evidence="9">
    <location>
        <begin position="117"/>
        <end position="226"/>
    </location>
</feature>
<evidence type="ECO:0000313" key="11">
    <source>
        <dbReference type="Proteomes" id="UP000031408"/>
    </source>
</evidence>
<dbReference type="Pfam" id="PF07715">
    <property type="entry name" value="Plug"/>
    <property type="match status" value="1"/>
</dbReference>
<dbReference type="InterPro" id="IPR008969">
    <property type="entry name" value="CarboxyPept-like_regulatory"/>
</dbReference>
<evidence type="ECO:0000256" key="7">
    <source>
        <dbReference type="ARBA" id="ARBA00023237"/>
    </source>
</evidence>
<dbReference type="GO" id="GO:0015344">
    <property type="term" value="F:siderophore uptake transmembrane transporter activity"/>
    <property type="evidence" value="ECO:0007669"/>
    <property type="project" value="TreeGrafter"/>
</dbReference>
<keyword evidence="11" id="KW-1185">Reference proteome</keyword>
<evidence type="ECO:0000256" key="1">
    <source>
        <dbReference type="ARBA" id="ARBA00004571"/>
    </source>
</evidence>
<dbReference type="SUPFAM" id="SSF56935">
    <property type="entry name" value="Porins"/>
    <property type="match status" value="1"/>
</dbReference>
<dbReference type="PANTHER" id="PTHR30069:SF29">
    <property type="entry name" value="HEMOGLOBIN AND HEMOGLOBIN-HAPTOGLOBIN-BINDING PROTEIN 1-RELATED"/>
    <property type="match status" value="1"/>
</dbReference>
<accession>A0A0C1L104</accession>
<dbReference type="GO" id="GO:0044718">
    <property type="term" value="P:siderophore transmembrane transport"/>
    <property type="evidence" value="ECO:0007669"/>
    <property type="project" value="TreeGrafter"/>
</dbReference>